<reference evidence="2 3" key="1">
    <citation type="submission" date="2017-10" db="EMBL/GenBank/DDBJ databases">
        <title>Sequencing the genomes of 1000 actinobacteria strains.</title>
        <authorList>
            <person name="Klenk H.-P."/>
        </authorList>
    </citation>
    <scope>NUCLEOTIDE SEQUENCE [LARGE SCALE GENOMIC DNA]</scope>
    <source>
        <strain evidence="2 3">DSM 18966</strain>
    </source>
</reference>
<dbReference type="Proteomes" id="UP000225548">
    <property type="component" value="Unassembled WGS sequence"/>
</dbReference>
<dbReference type="InterPro" id="IPR036894">
    <property type="entry name" value="YbaB-like_sf"/>
</dbReference>
<accession>A0A2A9E5U3</accession>
<feature type="region of interest" description="Disordered" evidence="1">
    <location>
        <begin position="105"/>
        <end position="138"/>
    </location>
</feature>
<dbReference type="EMBL" id="PDJG01000001">
    <property type="protein sequence ID" value="PFG34427.1"/>
    <property type="molecule type" value="Genomic_DNA"/>
</dbReference>
<protein>
    <recommendedName>
        <fullName evidence="4">YbaB/EbfC DNA-binding family protein</fullName>
    </recommendedName>
</protein>
<dbReference type="InterPro" id="IPR004401">
    <property type="entry name" value="YbaB/EbfC"/>
</dbReference>
<dbReference type="Pfam" id="PF02575">
    <property type="entry name" value="YbaB_DNA_bd"/>
    <property type="match status" value="1"/>
</dbReference>
<keyword evidence="3" id="KW-1185">Reference proteome</keyword>
<proteinExistence type="predicted"/>
<name>A0A2A9E5U3_9MICO</name>
<evidence type="ECO:0000256" key="1">
    <source>
        <dbReference type="SAM" id="MobiDB-lite"/>
    </source>
</evidence>
<dbReference type="Gene3D" id="3.30.1310.10">
    <property type="entry name" value="Nucleoid-associated protein YbaB-like domain"/>
    <property type="match status" value="1"/>
</dbReference>
<comment type="caution">
    <text evidence="2">The sequence shown here is derived from an EMBL/GenBank/DDBJ whole genome shotgun (WGS) entry which is preliminary data.</text>
</comment>
<dbReference type="AlphaFoldDB" id="A0A2A9E5U3"/>
<dbReference type="OrthoDB" id="3695809at2"/>
<sequence>MTTGSEAYLAAQQQIASWVEQAQRQEAAAYAVQSRIEALTVDRWSPHRELRVVVDHAGMLADVEITERALGLGPHALSRVLMDTLRGARATLREAAIAAAVEVEGRDSPLARSLSQEYRTTLGADGPAPDAPEDHPTL</sequence>
<evidence type="ECO:0000313" key="2">
    <source>
        <dbReference type="EMBL" id="PFG34427.1"/>
    </source>
</evidence>
<evidence type="ECO:0008006" key="4">
    <source>
        <dbReference type="Google" id="ProtNLM"/>
    </source>
</evidence>
<organism evidence="2 3">
    <name type="scientific">Sanguibacter antarcticus</name>
    <dbReference type="NCBI Taxonomy" id="372484"/>
    <lineage>
        <taxon>Bacteria</taxon>
        <taxon>Bacillati</taxon>
        <taxon>Actinomycetota</taxon>
        <taxon>Actinomycetes</taxon>
        <taxon>Micrococcales</taxon>
        <taxon>Sanguibacteraceae</taxon>
        <taxon>Sanguibacter</taxon>
    </lineage>
</organism>
<dbReference type="GO" id="GO:0003677">
    <property type="term" value="F:DNA binding"/>
    <property type="evidence" value="ECO:0007669"/>
    <property type="project" value="InterPro"/>
</dbReference>
<dbReference type="RefSeq" id="WP_098455464.1">
    <property type="nucleotide sequence ID" value="NZ_PDJG01000001.1"/>
</dbReference>
<evidence type="ECO:0000313" key="3">
    <source>
        <dbReference type="Proteomes" id="UP000225548"/>
    </source>
</evidence>
<gene>
    <name evidence="2" type="ORF">ATL42_2337</name>
</gene>